<dbReference type="SUPFAM" id="SSF101262">
    <property type="entry name" value="Methenyltetrahydrofolate cyclohydrolase-like"/>
    <property type="match status" value="1"/>
</dbReference>
<name>A0ABT0MBS6_9BACL</name>
<reference evidence="2 3" key="1">
    <citation type="submission" date="2022-05" db="EMBL/GenBank/DDBJ databases">
        <title>Sporolactobacillus sp nov CPB3-1, isolated from tree bark (Mangifera indica L.).</title>
        <authorList>
            <person name="Phuengjayaem S."/>
            <person name="Tanasupawat S."/>
        </authorList>
    </citation>
    <scope>NUCLEOTIDE SEQUENCE [LARGE SCALE GENOMIC DNA]</scope>
    <source>
        <strain evidence="2 3">CPB3-1</strain>
    </source>
</reference>
<dbReference type="Gene3D" id="1.20.120.680">
    <property type="entry name" value="Formiminotetrahydrofolate cyclodeaminase monomer, up-and-down helical bundle"/>
    <property type="match status" value="1"/>
</dbReference>
<accession>A0ABT0MBS6</accession>
<evidence type="ECO:0000313" key="2">
    <source>
        <dbReference type="EMBL" id="MCL1631729.1"/>
    </source>
</evidence>
<dbReference type="InterPro" id="IPR036178">
    <property type="entry name" value="Formintransfe-cycloase-like_sf"/>
</dbReference>
<proteinExistence type="predicted"/>
<keyword evidence="3" id="KW-1185">Reference proteome</keyword>
<dbReference type="Proteomes" id="UP001203004">
    <property type="component" value="Unassembled WGS sequence"/>
</dbReference>
<feature type="domain" description="Cyclodeaminase/cyclohydrolase" evidence="1">
    <location>
        <begin position="7"/>
        <end position="182"/>
    </location>
</feature>
<sequence>MKVFDQTIREFLNASSSSDPTPGGGSVAALCASLGTSMGSMVAQLSMGPKFDNKRMNYITNQMQAAIQTFEILAQQDMDSFASFMHILKMPKETSKQRIKRSSQLQKAAFQAAAVPLDLMKNCLDVIILLHETADQFNKNVISDLGVAVITLDSAVQSAFLTVKINSVLLKDSGLKDKVMEQGTNLLNDSMNMKQKVIQLVTKKMG</sequence>
<gene>
    <name evidence="2" type="ORF">M3N64_07170</name>
</gene>
<comment type="caution">
    <text evidence="2">The sequence shown here is derived from an EMBL/GenBank/DDBJ whole genome shotgun (WGS) entry which is preliminary data.</text>
</comment>
<evidence type="ECO:0000313" key="3">
    <source>
        <dbReference type="Proteomes" id="UP001203004"/>
    </source>
</evidence>
<dbReference type="RefSeq" id="WP_249100310.1">
    <property type="nucleotide sequence ID" value="NZ_JAMAST010000006.1"/>
</dbReference>
<organism evidence="2 3">
    <name type="scientific">Sporolactobacillus mangiferae</name>
    <dbReference type="NCBI Taxonomy" id="2940498"/>
    <lineage>
        <taxon>Bacteria</taxon>
        <taxon>Bacillati</taxon>
        <taxon>Bacillota</taxon>
        <taxon>Bacilli</taxon>
        <taxon>Bacillales</taxon>
        <taxon>Sporolactobacillaceae</taxon>
        <taxon>Sporolactobacillus</taxon>
    </lineage>
</organism>
<dbReference type="EMBL" id="JAMAST010000006">
    <property type="protein sequence ID" value="MCL1631729.1"/>
    <property type="molecule type" value="Genomic_DNA"/>
</dbReference>
<evidence type="ECO:0000259" key="1">
    <source>
        <dbReference type="Pfam" id="PF04961"/>
    </source>
</evidence>
<dbReference type="Pfam" id="PF04961">
    <property type="entry name" value="FTCD_C"/>
    <property type="match status" value="1"/>
</dbReference>
<protein>
    <submittedName>
        <fullName evidence="2">Cyclodeaminase/cyclohydrolase family protein</fullName>
    </submittedName>
</protein>
<dbReference type="InterPro" id="IPR007044">
    <property type="entry name" value="Cyclodeamin/CycHdrlase"/>
</dbReference>